<feature type="compositionally biased region" description="Basic and acidic residues" evidence="1">
    <location>
        <begin position="137"/>
        <end position="156"/>
    </location>
</feature>
<feature type="region of interest" description="Disordered" evidence="1">
    <location>
        <begin position="252"/>
        <end position="334"/>
    </location>
</feature>
<feature type="region of interest" description="Disordered" evidence="1">
    <location>
        <begin position="137"/>
        <end position="170"/>
    </location>
</feature>
<dbReference type="EMBL" id="JABMIG020000072">
    <property type="protein sequence ID" value="KAL3795359.1"/>
    <property type="molecule type" value="Genomic_DNA"/>
</dbReference>
<feature type="compositionally biased region" description="Pro residues" evidence="1">
    <location>
        <begin position="298"/>
        <end position="310"/>
    </location>
</feature>
<gene>
    <name evidence="2" type="ORF">HJC23_009532</name>
</gene>
<accession>A0ABD3Q673</accession>
<feature type="compositionally biased region" description="Basic and acidic residues" evidence="1">
    <location>
        <begin position="86"/>
        <end position="111"/>
    </location>
</feature>
<feature type="compositionally biased region" description="Basic and acidic residues" evidence="1">
    <location>
        <begin position="400"/>
        <end position="417"/>
    </location>
</feature>
<feature type="region of interest" description="Disordered" evidence="1">
    <location>
        <begin position="685"/>
        <end position="711"/>
    </location>
</feature>
<protein>
    <recommendedName>
        <fullName evidence="4">HMG box domain-containing protein</fullName>
    </recommendedName>
</protein>
<proteinExistence type="predicted"/>
<evidence type="ECO:0008006" key="4">
    <source>
        <dbReference type="Google" id="ProtNLM"/>
    </source>
</evidence>
<dbReference type="Gene3D" id="1.10.30.10">
    <property type="entry name" value="High mobility group box domain"/>
    <property type="match status" value="1"/>
</dbReference>
<feature type="region of interest" description="Disordered" evidence="1">
    <location>
        <begin position="394"/>
        <end position="512"/>
    </location>
</feature>
<feature type="compositionally biased region" description="Polar residues" evidence="1">
    <location>
        <begin position="425"/>
        <end position="457"/>
    </location>
</feature>
<reference evidence="2 3" key="1">
    <citation type="journal article" date="2020" name="G3 (Bethesda)">
        <title>Improved Reference Genome for Cyclotella cryptica CCMP332, a Model for Cell Wall Morphogenesis, Salinity Adaptation, and Lipid Production in Diatoms (Bacillariophyta).</title>
        <authorList>
            <person name="Roberts W.R."/>
            <person name="Downey K.M."/>
            <person name="Ruck E.C."/>
            <person name="Traller J.C."/>
            <person name="Alverson A.J."/>
        </authorList>
    </citation>
    <scope>NUCLEOTIDE SEQUENCE [LARGE SCALE GENOMIC DNA]</scope>
    <source>
        <strain evidence="2 3">CCMP332</strain>
    </source>
</reference>
<name>A0ABD3Q673_9STRA</name>
<organism evidence="2 3">
    <name type="scientific">Cyclotella cryptica</name>
    <dbReference type="NCBI Taxonomy" id="29204"/>
    <lineage>
        <taxon>Eukaryota</taxon>
        <taxon>Sar</taxon>
        <taxon>Stramenopiles</taxon>
        <taxon>Ochrophyta</taxon>
        <taxon>Bacillariophyta</taxon>
        <taxon>Coscinodiscophyceae</taxon>
        <taxon>Thalassiosirophycidae</taxon>
        <taxon>Stephanodiscales</taxon>
        <taxon>Stephanodiscaceae</taxon>
        <taxon>Cyclotella</taxon>
    </lineage>
</organism>
<dbReference type="AlphaFoldDB" id="A0ABD3Q673"/>
<keyword evidence="3" id="KW-1185">Reference proteome</keyword>
<comment type="caution">
    <text evidence="2">The sequence shown here is derived from an EMBL/GenBank/DDBJ whole genome shotgun (WGS) entry which is preliminary data.</text>
</comment>
<feature type="compositionally biased region" description="Basic residues" evidence="1">
    <location>
        <begin position="311"/>
        <end position="321"/>
    </location>
</feature>
<feature type="region of interest" description="Disordered" evidence="1">
    <location>
        <begin position="1"/>
        <end position="119"/>
    </location>
</feature>
<sequence>MPRPTMLPLNGYPYPSTPSRPHPSGYHHPPPPQFQNPYHEREVVPLYHPPRYAPQFINPSVSHESYSHPRAKIGELPPPLPSCDVSKPKSKSEINKSTDKSEEKDCQDTKKKPPRPYTEYNIFFQLERERILVELEKQNQDSSKEGEEKAEDKEEPVLNQPSDPNDILPRPHRFAHLKLSPKWYDSTHRLAESKRNKEKRKHRKTHGLVGFLDLTRRIAKEWGEAENEVKLYCRTVAGRQLKLYKEELKGWKNGQEHATESEKKEDEKDGKDGSKTIHPAMEKMPPLPVPESSKLDAPPRPPAMRSMPPPAHHHYPPHPSHRNTPWPSQAPPPHHYPLTHPIHRSYPAPVLSPSMEYHDDHRYYSVPGTNIHPLDELMHRRMVYGSRSAMIATKTRKRKIEGDTVKESSDTKKELKSPSEGAVKESNSFLSPDDNGISSNEATTAITPSPSSRSAVTLPQDHLPMKKRRKKMMMTEGGDDFGVSDLSPGSLGDGSPGSGSGADSKFSPSFQSPSEMIMTPNGEAFMGQIMTGTSPSLGQWNESPFPYIDCFSPQEGVASHGGVSDGPPPDKPWRGPPHYAMYRQPTLATMYPPSPYIPAGSQWYPNTNPLHYGTSPFDATMTTNPTDEDFSDAEPLDLDDEEMHLMWRRLQATRAKKMRQKHQLQQQHAIGASHEWFYGFSEQSPGGPTLQSYSFASPLEKNVGSEAEVKK</sequence>
<evidence type="ECO:0000313" key="3">
    <source>
        <dbReference type="Proteomes" id="UP001516023"/>
    </source>
</evidence>
<evidence type="ECO:0000313" key="2">
    <source>
        <dbReference type="EMBL" id="KAL3795359.1"/>
    </source>
</evidence>
<feature type="compositionally biased region" description="Polar residues" evidence="1">
    <location>
        <begin position="685"/>
        <end position="695"/>
    </location>
</feature>
<dbReference type="Proteomes" id="UP001516023">
    <property type="component" value="Unassembled WGS sequence"/>
</dbReference>
<dbReference type="SUPFAM" id="SSF47095">
    <property type="entry name" value="HMG-box"/>
    <property type="match status" value="1"/>
</dbReference>
<dbReference type="InterPro" id="IPR036910">
    <property type="entry name" value="HMG_box_dom_sf"/>
</dbReference>
<evidence type="ECO:0000256" key="1">
    <source>
        <dbReference type="SAM" id="MobiDB-lite"/>
    </source>
</evidence>
<feature type="compositionally biased region" description="Gly residues" evidence="1">
    <location>
        <begin position="491"/>
        <end position="500"/>
    </location>
</feature>
<feature type="compositionally biased region" description="Basic and acidic residues" evidence="1">
    <location>
        <begin position="252"/>
        <end position="275"/>
    </location>
</feature>